<sequence>MKTSSVAVAVAVVLTFICLQESSAVSFTEVQELEEPMSNDGPIAAYKEMPEDSWKMGYGSRRWKCRFCCRCCPRMRGCGLCCRF</sequence>
<dbReference type="GeneTree" id="ENSGT00390000013999"/>
<evidence type="ECO:0000313" key="10">
    <source>
        <dbReference type="Ensembl" id="ENSSAUP00010037816.1"/>
    </source>
</evidence>
<evidence type="ECO:0000256" key="6">
    <source>
        <dbReference type="ARBA" id="ARBA00022729"/>
    </source>
</evidence>
<keyword evidence="7" id="KW-0044">Antibiotic</keyword>
<evidence type="ECO:0000256" key="9">
    <source>
        <dbReference type="SAM" id="SignalP"/>
    </source>
</evidence>
<organism evidence="10 11">
    <name type="scientific">Sparus aurata</name>
    <name type="common">Gilthead sea bream</name>
    <dbReference type="NCBI Taxonomy" id="8175"/>
    <lineage>
        <taxon>Eukaryota</taxon>
        <taxon>Metazoa</taxon>
        <taxon>Chordata</taxon>
        <taxon>Craniata</taxon>
        <taxon>Vertebrata</taxon>
        <taxon>Euteleostomi</taxon>
        <taxon>Actinopterygii</taxon>
        <taxon>Neopterygii</taxon>
        <taxon>Teleostei</taxon>
        <taxon>Neoteleostei</taxon>
        <taxon>Acanthomorphata</taxon>
        <taxon>Eupercaria</taxon>
        <taxon>Spariformes</taxon>
        <taxon>Sparidae</taxon>
        <taxon>Sparus</taxon>
    </lineage>
</organism>
<protein>
    <recommendedName>
        <fullName evidence="12">Hepcidin</fullName>
    </recommendedName>
</protein>
<feature type="signal peptide" evidence="9">
    <location>
        <begin position="1"/>
        <end position="24"/>
    </location>
</feature>
<comment type="subcellular location">
    <subcellularLocation>
        <location evidence="1">Secreted</location>
    </subcellularLocation>
</comment>
<accession>A0A671WFV4</accession>
<dbReference type="PANTHER" id="PTHR16877">
    <property type="entry name" value="HEPCIDIN"/>
    <property type="match status" value="1"/>
</dbReference>
<keyword evidence="11" id="KW-1185">Reference proteome</keyword>
<dbReference type="AlphaFoldDB" id="A0A671WFV4"/>
<dbReference type="GO" id="GO:0005179">
    <property type="term" value="F:hormone activity"/>
    <property type="evidence" value="ECO:0007669"/>
    <property type="project" value="UniProtKB-KW"/>
</dbReference>
<evidence type="ECO:0008006" key="12">
    <source>
        <dbReference type="Google" id="ProtNLM"/>
    </source>
</evidence>
<dbReference type="Proteomes" id="UP000472265">
    <property type="component" value="Chromosome 17"/>
</dbReference>
<evidence type="ECO:0000256" key="2">
    <source>
        <dbReference type="ARBA" id="ARBA00008022"/>
    </source>
</evidence>
<name>A0A671WFV4_SPAAU</name>
<dbReference type="InterPro" id="IPR010500">
    <property type="entry name" value="Hepcidin"/>
</dbReference>
<reference evidence="10" key="1">
    <citation type="submission" date="2021-04" db="EMBL/GenBank/DDBJ databases">
        <authorList>
            <consortium name="Wellcome Sanger Institute Data Sharing"/>
        </authorList>
    </citation>
    <scope>NUCLEOTIDE SEQUENCE [LARGE SCALE GENOMIC DNA]</scope>
</reference>
<keyword evidence="8" id="KW-1015">Disulfide bond</keyword>
<reference evidence="10" key="3">
    <citation type="submission" date="2025-09" db="UniProtKB">
        <authorList>
            <consortium name="Ensembl"/>
        </authorList>
    </citation>
    <scope>IDENTIFICATION</scope>
</reference>
<keyword evidence="6 9" id="KW-0732">Signal</keyword>
<keyword evidence="5" id="KW-0372">Hormone</keyword>
<dbReference type="GO" id="GO:0006879">
    <property type="term" value="P:intracellular iron ion homeostasis"/>
    <property type="evidence" value="ECO:0007669"/>
    <property type="project" value="InterPro"/>
</dbReference>
<evidence type="ECO:0000256" key="5">
    <source>
        <dbReference type="ARBA" id="ARBA00022702"/>
    </source>
</evidence>
<dbReference type="Ensembl" id="ENSSAUT00010039827.1">
    <property type="protein sequence ID" value="ENSSAUP00010037816.1"/>
    <property type="gene ID" value="ENSSAUG00010015968.1"/>
</dbReference>
<comment type="similarity">
    <text evidence="2">Belongs to the hepcidin family.</text>
</comment>
<dbReference type="PANTHER" id="PTHR16877:SF0">
    <property type="entry name" value="HEPCIDIN"/>
    <property type="match status" value="1"/>
</dbReference>
<evidence type="ECO:0000256" key="3">
    <source>
        <dbReference type="ARBA" id="ARBA00022525"/>
    </source>
</evidence>
<keyword evidence="4" id="KW-0929">Antimicrobial</keyword>
<dbReference type="GO" id="GO:0042742">
    <property type="term" value="P:defense response to bacterium"/>
    <property type="evidence" value="ECO:0007669"/>
    <property type="project" value="UniProtKB-KW"/>
</dbReference>
<evidence type="ECO:0000256" key="1">
    <source>
        <dbReference type="ARBA" id="ARBA00004613"/>
    </source>
</evidence>
<dbReference type="GO" id="GO:0005576">
    <property type="term" value="C:extracellular region"/>
    <property type="evidence" value="ECO:0007669"/>
    <property type="project" value="UniProtKB-SubCell"/>
</dbReference>
<evidence type="ECO:0000256" key="7">
    <source>
        <dbReference type="ARBA" id="ARBA00023022"/>
    </source>
</evidence>
<evidence type="ECO:0000256" key="4">
    <source>
        <dbReference type="ARBA" id="ARBA00022529"/>
    </source>
</evidence>
<proteinExistence type="inferred from homology"/>
<dbReference type="Pfam" id="PF06446">
    <property type="entry name" value="Hepcidin"/>
    <property type="match status" value="1"/>
</dbReference>
<feature type="chain" id="PRO_5025617859" description="Hepcidin" evidence="9">
    <location>
        <begin position="25"/>
        <end position="84"/>
    </location>
</feature>
<evidence type="ECO:0000256" key="8">
    <source>
        <dbReference type="ARBA" id="ARBA00023157"/>
    </source>
</evidence>
<keyword evidence="3" id="KW-0964">Secreted</keyword>
<reference evidence="10" key="2">
    <citation type="submission" date="2025-08" db="UniProtKB">
        <authorList>
            <consortium name="Ensembl"/>
        </authorList>
    </citation>
    <scope>IDENTIFICATION</scope>
</reference>
<evidence type="ECO:0000313" key="11">
    <source>
        <dbReference type="Proteomes" id="UP000472265"/>
    </source>
</evidence>